<feature type="transmembrane region" description="Helical" evidence="6">
    <location>
        <begin position="241"/>
        <end position="259"/>
    </location>
</feature>
<proteinExistence type="predicted"/>
<feature type="transmembrane region" description="Helical" evidence="6">
    <location>
        <begin position="46"/>
        <end position="66"/>
    </location>
</feature>
<dbReference type="CDD" id="cd13962">
    <property type="entry name" value="PT_UbiA_UBIAD1"/>
    <property type="match status" value="1"/>
</dbReference>
<feature type="transmembrane region" description="Helical" evidence="6">
    <location>
        <begin position="21"/>
        <end position="40"/>
    </location>
</feature>
<organism evidence="7 8">
    <name type="scientific">Motiliproteus coralliicola</name>
    <dbReference type="NCBI Taxonomy" id="2283196"/>
    <lineage>
        <taxon>Bacteria</taxon>
        <taxon>Pseudomonadati</taxon>
        <taxon>Pseudomonadota</taxon>
        <taxon>Gammaproteobacteria</taxon>
        <taxon>Oceanospirillales</taxon>
        <taxon>Oceanospirillaceae</taxon>
        <taxon>Motiliproteus</taxon>
    </lineage>
</organism>
<dbReference type="GO" id="GO:0009234">
    <property type="term" value="P:menaquinone biosynthetic process"/>
    <property type="evidence" value="ECO:0007669"/>
    <property type="project" value="TreeGrafter"/>
</dbReference>
<evidence type="ECO:0000256" key="4">
    <source>
        <dbReference type="ARBA" id="ARBA00022989"/>
    </source>
</evidence>
<feature type="transmembrane region" description="Helical" evidence="6">
    <location>
        <begin position="93"/>
        <end position="110"/>
    </location>
</feature>
<dbReference type="RefSeq" id="WP_114695153.1">
    <property type="nucleotide sequence ID" value="NZ_QQOH01000002.1"/>
</dbReference>
<dbReference type="InterPro" id="IPR026046">
    <property type="entry name" value="UBIAD1"/>
</dbReference>
<protein>
    <submittedName>
        <fullName evidence="7">Prenyltransferase</fullName>
    </submittedName>
</protein>
<feature type="transmembrane region" description="Helical" evidence="6">
    <location>
        <begin position="217"/>
        <end position="235"/>
    </location>
</feature>
<comment type="subcellular location">
    <subcellularLocation>
        <location evidence="1">Membrane</location>
        <topology evidence="1">Multi-pass membrane protein</topology>
    </subcellularLocation>
</comment>
<dbReference type="EMBL" id="QQOH01000002">
    <property type="protein sequence ID" value="RDE22524.1"/>
    <property type="molecule type" value="Genomic_DNA"/>
</dbReference>
<keyword evidence="3 6" id="KW-0812">Transmembrane</keyword>
<comment type="caution">
    <text evidence="7">The sequence shown here is derived from an EMBL/GenBank/DDBJ whole genome shotgun (WGS) entry which is preliminary data.</text>
</comment>
<dbReference type="PROSITE" id="PS51257">
    <property type="entry name" value="PROKAR_LIPOPROTEIN"/>
    <property type="match status" value="1"/>
</dbReference>
<dbReference type="Pfam" id="PF01040">
    <property type="entry name" value="UbiA"/>
    <property type="match status" value="1"/>
</dbReference>
<evidence type="ECO:0000256" key="1">
    <source>
        <dbReference type="ARBA" id="ARBA00004141"/>
    </source>
</evidence>
<sequence>MDISRDQTELVAPRLLQSLRPFSLVVALVSCGLGVALALLEGYGSGWRALLILLAGLALQAGVNLINDLGDLPLLQDARFAERRRGIHRHARLGYGCFVFCSLIGFWLVADVGLSLLGLCILGAIGALGYSVEPIHYKRRGLGVPLVFWLMGVLMVLGASHAMGAPLTLSQLWLSLPISALISLLLLSNELRDWELDHQRGVKTLTVRLGYAPGQKLYLALLAGTYLLTLALWQQQLLLRLWPLLPSLLLLPALLKLLDAEPQSRRALTPASGRLLLIFGLLYLGCLLPF</sequence>
<keyword evidence="2 7" id="KW-0808">Transferase</keyword>
<feature type="transmembrane region" description="Helical" evidence="6">
    <location>
        <begin position="144"/>
        <end position="163"/>
    </location>
</feature>
<evidence type="ECO:0000313" key="8">
    <source>
        <dbReference type="Proteomes" id="UP000253769"/>
    </source>
</evidence>
<dbReference type="PIRSF" id="PIRSF005355">
    <property type="entry name" value="UBIAD1"/>
    <property type="match status" value="1"/>
</dbReference>
<feature type="transmembrane region" description="Helical" evidence="6">
    <location>
        <begin position="169"/>
        <end position="187"/>
    </location>
</feature>
<keyword evidence="5 6" id="KW-0472">Membrane</keyword>
<gene>
    <name evidence="7" type="ORF">DV711_07975</name>
</gene>
<dbReference type="AlphaFoldDB" id="A0A369WPH9"/>
<dbReference type="GO" id="GO:0042371">
    <property type="term" value="P:vitamin K biosynthetic process"/>
    <property type="evidence" value="ECO:0007669"/>
    <property type="project" value="TreeGrafter"/>
</dbReference>
<evidence type="ECO:0000256" key="3">
    <source>
        <dbReference type="ARBA" id="ARBA00022692"/>
    </source>
</evidence>
<feature type="transmembrane region" description="Helical" evidence="6">
    <location>
        <begin position="116"/>
        <end position="132"/>
    </location>
</feature>
<dbReference type="InterPro" id="IPR000537">
    <property type="entry name" value="UbiA_prenyltransferase"/>
</dbReference>
<dbReference type="OrthoDB" id="9767568at2"/>
<evidence type="ECO:0000256" key="5">
    <source>
        <dbReference type="ARBA" id="ARBA00023136"/>
    </source>
</evidence>
<evidence type="ECO:0000256" key="6">
    <source>
        <dbReference type="SAM" id="Phobius"/>
    </source>
</evidence>
<accession>A0A369WPH9</accession>
<name>A0A369WPH9_9GAMM</name>
<reference evidence="7 8" key="1">
    <citation type="submission" date="2018-07" db="EMBL/GenBank/DDBJ databases">
        <title>Motiliproteus coralliicola sp. nov., a bacterium isolated from Coral.</title>
        <authorList>
            <person name="Wang G."/>
        </authorList>
    </citation>
    <scope>NUCLEOTIDE SEQUENCE [LARGE SCALE GENOMIC DNA]</scope>
    <source>
        <strain evidence="7 8">C34</strain>
    </source>
</reference>
<dbReference type="GO" id="GO:0004659">
    <property type="term" value="F:prenyltransferase activity"/>
    <property type="evidence" value="ECO:0007669"/>
    <property type="project" value="InterPro"/>
</dbReference>
<keyword evidence="4 6" id="KW-1133">Transmembrane helix</keyword>
<dbReference type="PANTHER" id="PTHR13929">
    <property type="entry name" value="1,4-DIHYDROXY-2-NAPHTHOATE OCTAPRENYLTRANSFERASE"/>
    <property type="match status" value="1"/>
</dbReference>
<keyword evidence="8" id="KW-1185">Reference proteome</keyword>
<dbReference type="Proteomes" id="UP000253769">
    <property type="component" value="Unassembled WGS sequence"/>
</dbReference>
<dbReference type="GO" id="GO:0016020">
    <property type="term" value="C:membrane"/>
    <property type="evidence" value="ECO:0007669"/>
    <property type="project" value="UniProtKB-SubCell"/>
</dbReference>
<feature type="transmembrane region" description="Helical" evidence="6">
    <location>
        <begin position="271"/>
        <end position="288"/>
    </location>
</feature>
<evidence type="ECO:0000313" key="7">
    <source>
        <dbReference type="EMBL" id="RDE22524.1"/>
    </source>
</evidence>
<evidence type="ECO:0000256" key="2">
    <source>
        <dbReference type="ARBA" id="ARBA00022679"/>
    </source>
</evidence>
<dbReference type="PANTHER" id="PTHR13929:SF0">
    <property type="entry name" value="UBIA PRENYLTRANSFERASE DOMAIN-CONTAINING PROTEIN 1"/>
    <property type="match status" value="1"/>
</dbReference>